<dbReference type="AlphaFoldDB" id="A0A7C8IWS3"/>
<organism evidence="2 3">
    <name type="scientific">Xylaria multiplex</name>
    <dbReference type="NCBI Taxonomy" id="323545"/>
    <lineage>
        <taxon>Eukaryota</taxon>
        <taxon>Fungi</taxon>
        <taxon>Dikarya</taxon>
        <taxon>Ascomycota</taxon>
        <taxon>Pezizomycotina</taxon>
        <taxon>Sordariomycetes</taxon>
        <taxon>Xylariomycetidae</taxon>
        <taxon>Xylariales</taxon>
        <taxon>Xylariaceae</taxon>
        <taxon>Xylaria</taxon>
    </lineage>
</organism>
<feature type="compositionally biased region" description="Polar residues" evidence="1">
    <location>
        <begin position="208"/>
        <end position="218"/>
    </location>
</feature>
<protein>
    <submittedName>
        <fullName evidence="2">Uncharacterized protein</fullName>
    </submittedName>
</protein>
<gene>
    <name evidence="2" type="ORF">GQX73_g1587</name>
</gene>
<feature type="compositionally biased region" description="Basic residues" evidence="1">
    <location>
        <begin position="87"/>
        <end position="99"/>
    </location>
</feature>
<proteinExistence type="predicted"/>
<evidence type="ECO:0000313" key="3">
    <source>
        <dbReference type="Proteomes" id="UP000481858"/>
    </source>
</evidence>
<feature type="region of interest" description="Disordered" evidence="1">
    <location>
        <begin position="1"/>
        <end position="22"/>
    </location>
</feature>
<evidence type="ECO:0000313" key="2">
    <source>
        <dbReference type="EMBL" id="KAF2972003.1"/>
    </source>
</evidence>
<dbReference type="InParanoid" id="A0A7C8IWS3"/>
<keyword evidence="3" id="KW-1185">Reference proteome</keyword>
<feature type="compositionally biased region" description="Basic and acidic residues" evidence="1">
    <location>
        <begin position="116"/>
        <end position="127"/>
    </location>
</feature>
<feature type="region of interest" description="Disordered" evidence="1">
    <location>
        <begin position="283"/>
        <end position="336"/>
    </location>
</feature>
<comment type="caution">
    <text evidence="2">The sequence shown here is derived from an EMBL/GenBank/DDBJ whole genome shotgun (WGS) entry which is preliminary data.</text>
</comment>
<sequence>MTRHQEPRPAQESIQNERNSLGKPQLFVQLTFGVSWSDRHIPRTHTLSYTSKHLKNARNSGHFPRQEPCHQHQHRRQDSLQRQYRGERHHHRDHDRPRGRATNSRPRHSGTLSPPRESRSDSRRTNNERGSSAPPSVHDGPWSDEEGGPSATLFPRSSRTNRNPPHIWKDLPTNPARFRLGEDGLPWSASAWPFDTEASEDEPPFANLPTTLPLSPSSNRRHSEDPQRVKELESLSTAMVTVDNGFENQWWNQGERESIAWFPPETPEEDVRPMSTADAVLLSAAEPPSGVDTYSPNSESLRDLVSPLSDFSPSFNISSPLQRSNSTRSDELWMGR</sequence>
<evidence type="ECO:0000256" key="1">
    <source>
        <dbReference type="SAM" id="MobiDB-lite"/>
    </source>
</evidence>
<dbReference type="Proteomes" id="UP000481858">
    <property type="component" value="Unassembled WGS sequence"/>
</dbReference>
<dbReference type="EMBL" id="WUBL01000009">
    <property type="protein sequence ID" value="KAF2972003.1"/>
    <property type="molecule type" value="Genomic_DNA"/>
</dbReference>
<feature type="compositionally biased region" description="Polar residues" evidence="1">
    <location>
        <begin position="309"/>
        <end position="327"/>
    </location>
</feature>
<feature type="region of interest" description="Disordered" evidence="1">
    <location>
        <begin position="195"/>
        <end position="227"/>
    </location>
</feature>
<dbReference type="OrthoDB" id="5207413at2759"/>
<name>A0A7C8IWS3_9PEZI</name>
<reference evidence="2 3" key="1">
    <citation type="submission" date="2019-12" db="EMBL/GenBank/DDBJ databases">
        <title>Draft genome sequence of the ascomycete Xylaria multiplex DSM 110363.</title>
        <authorList>
            <person name="Buettner E."/>
            <person name="Kellner H."/>
        </authorList>
    </citation>
    <scope>NUCLEOTIDE SEQUENCE [LARGE SCALE GENOMIC DNA]</scope>
    <source>
        <strain evidence="2 3">DSM 110363</strain>
    </source>
</reference>
<accession>A0A7C8IWS3</accession>
<feature type="region of interest" description="Disordered" evidence="1">
    <location>
        <begin position="56"/>
        <end position="182"/>
    </location>
</feature>